<keyword evidence="3" id="KW-1185">Reference proteome</keyword>
<name>A0ABT4LKV1_9PROT</name>
<organism evidence="2 3">
    <name type="scientific">Kiloniella laminariae</name>
    <dbReference type="NCBI Taxonomy" id="454162"/>
    <lineage>
        <taxon>Bacteria</taxon>
        <taxon>Pseudomonadati</taxon>
        <taxon>Pseudomonadota</taxon>
        <taxon>Alphaproteobacteria</taxon>
        <taxon>Rhodospirillales</taxon>
        <taxon>Kiloniellaceae</taxon>
        <taxon>Kiloniella</taxon>
    </lineage>
</organism>
<dbReference type="InterPro" id="IPR007048">
    <property type="entry name" value="IraD/Gp25-like"/>
</dbReference>
<dbReference type="Pfam" id="PF04965">
    <property type="entry name" value="GPW_gp25"/>
    <property type="match status" value="1"/>
</dbReference>
<dbReference type="EMBL" id="JAPWGY010000004">
    <property type="protein sequence ID" value="MCZ4281702.1"/>
    <property type="molecule type" value="Genomic_DNA"/>
</dbReference>
<dbReference type="Gene3D" id="3.10.450.40">
    <property type="match status" value="1"/>
</dbReference>
<evidence type="ECO:0000259" key="1">
    <source>
        <dbReference type="Pfam" id="PF04965"/>
    </source>
</evidence>
<sequence>MNNTSGKKLSGLEHLNQSIADILSTPRGTRVMRRNYGAAVFDFIDAPGNPFNAQRIIAASADAIARWEPRLRLTRIQSSIAFNGRGQILVEGETTEGIKFSDVFVLGGSVGGSVGTAGGLA</sequence>
<reference evidence="2" key="1">
    <citation type="submission" date="2022-12" db="EMBL/GenBank/DDBJ databases">
        <title>Bacterial isolates from different developmental stages of Nematostella vectensis.</title>
        <authorList>
            <person name="Fraune S."/>
        </authorList>
    </citation>
    <scope>NUCLEOTIDE SEQUENCE</scope>
    <source>
        <strain evidence="2">G21630-S1</strain>
    </source>
</reference>
<accession>A0ABT4LKV1</accession>
<comment type="caution">
    <text evidence="2">The sequence shown here is derived from an EMBL/GenBank/DDBJ whole genome shotgun (WGS) entry which is preliminary data.</text>
</comment>
<dbReference type="RefSeq" id="WP_269423865.1">
    <property type="nucleotide sequence ID" value="NZ_JAPWGY010000004.1"/>
</dbReference>
<feature type="domain" description="IraD/Gp25-like" evidence="1">
    <location>
        <begin position="11"/>
        <end position="78"/>
    </location>
</feature>
<evidence type="ECO:0000313" key="3">
    <source>
        <dbReference type="Proteomes" id="UP001069802"/>
    </source>
</evidence>
<proteinExistence type="predicted"/>
<dbReference type="Proteomes" id="UP001069802">
    <property type="component" value="Unassembled WGS sequence"/>
</dbReference>
<evidence type="ECO:0000313" key="2">
    <source>
        <dbReference type="EMBL" id="MCZ4281702.1"/>
    </source>
</evidence>
<protein>
    <submittedName>
        <fullName evidence="2">GPW/gp25 family protein</fullName>
    </submittedName>
</protein>
<dbReference type="SUPFAM" id="SSF160719">
    <property type="entry name" value="gpW/gp25-like"/>
    <property type="match status" value="1"/>
</dbReference>
<gene>
    <name evidence="2" type="ORF">O4H49_13005</name>
</gene>